<dbReference type="Gene3D" id="3.30.200.20">
    <property type="entry name" value="Phosphorylase Kinase, domain 1"/>
    <property type="match status" value="1"/>
</dbReference>
<feature type="domain" description="EF-hand" evidence="12">
    <location>
        <begin position="422"/>
        <end position="457"/>
    </location>
</feature>
<feature type="compositionally biased region" description="Basic and acidic residues" evidence="10">
    <location>
        <begin position="50"/>
        <end position="68"/>
    </location>
</feature>
<evidence type="ECO:0008006" key="14">
    <source>
        <dbReference type="Google" id="ProtNLM"/>
    </source>
</evidence>
<feature type="domain" description="EF-hand" evidence="12">
    <location>
        <begin position="529"/>
        <end position="564"/>
    </location>
</feature>
<dbReference type="SUPFAM" id="SSF47473">
    <property type="entry name" value="EF-hand"/>
    <property type="match status" value="1"/>
</dbReference>
<dbReference type="InterPro" id="IPR000719">
    <property type="entry name" value="Prot_kinase_dom"/>
</dbReference>
<evidence type="ECO:0000256" key="8">
    <source>
        <dbReference type="ARBA" id="ARBA00024334"/>
    </source>
</evidence>
<dbReference type="PROSITE" id="PS50222">
    <property type="entry name" value="EF_HAND_2"/>
    <property type="match status" value="2"/>
</dbReference>
<feature type="region of interest" description="Disordered" evidence="10">
    <location>
        <begin position="1"/>
        <end position="95"/>
    </location>
</feature>
<evidence type="ECO:0000256" key="5">
    <source>
        <dbReference type="ARBA" id="ARBA00022777"/>
    </source>
</evidence>
<evidence type="ECO:0000313" key="13">
    <source>
        <dbReference type="EMBL" id="CAD9815645.1"/>
    </source>
</evidence>
<protein>
    <recommendedName>
        <fullName evidence="14">Calmodulin</fullName>
    </recommendedName>
</protein>
<dbReference type="FunFam" id="3.30.200.20:FF:000880">
    <property type="entry name" value="Predicted protein"/>
    <property type="match status" value="1"/>
</dbReference>
<dbReference type="CDD" id="cd00051">
    <property type="entry name" value="EFh"/>
    <property type="match status" value="1"/>
</dbReference>
<dbReference type="AlphaFoldDB" id="A0A7S2XM18"/>
<dbReference type="PROSITE" id="PS00108">
    <property type="entry name" value="PROTEIN_KINASE_ST"/>
    <property type="match status" value="1"/>
</dbReference>
<feature type="binding site" evidence="9">
    <location>
        <position position="149"/>
    </location>
    <ligand>
        <name>ATP</name>
        <dbReference type="ChEBI" id="CHEBI:30616"/>
    </ligand>
</feature>
<feature type="compositionally biased region" description="Polar residues" evidence="10">
    <location>
        <begin position="81"/>
        <end position="92"/>
    </location>
</feature>
<dbReference type="SMART" id="SM00220">
    <property type="entry name" value="S_TKc"/>
    <property type="match status" value="1"/>
</dbReference>
<dbReference type="EMBL" id="HBHQ01011156">
    <property type="protein sequence ID" value="CAD9815645.1"/>
    <property type="molecule type" value="Transcribed_RNA"/>
</dbReference>
<dbReference type="Pfam" id="PF00036">
    <property type="entry name" value="EF-hand_1"/>
    <property type="match status" value="1"/>
</dbReference>
<feature type="compositionally biased region" description="Polar residues" evidence="10">
    <location>
        <begin position="38"/>
        <end position="49"/>
    </location>
</feature>
<keyword evidence="5" id="KW-0418">Kinase</keyword>
<keyword evidence="2" id="KW-0723">Serine/threonine-protein kinase</keyword>
<dbReference type="InterPro" id="IPR011009">
    <property type="entry name" value="Kinase-like_dom_sf"/>
</dbReference>
<name>A0A7S2XM18_9STRA</name>
<reference evidence="13" key="1">
    <citation type="submission" date="2021-01" db="EMBL/GenBank/DDBJ databases">
        <authorList>
            <person name="Corre E."/>
            <person name="Pelletier E."/>
            <person name="Niang G."/>
            <person name="Scheremetjew M."/>
            <person name="Finn R."/>
            <person name="Kale V."/>
            <person name="Holt S."/>
            <person name="Cochrane G."/>
            <person name="Meng A."/>
            <person name="Brown T."/>
            <person name="Cohen L."/>
        </authorList>
    </citation>
    <scope>NUCLEOTIDE SEQUENCE</scope>
    <source>
        <strain evidence="13">CCMP2084</strain>
    </source>
</reference>
<dbReference type="PROSITE" id="PS00018">
    <property type="entry name" value="EF_HAND_1"/>
    <property type="match status" value="1"/>
</dbReference>
<dbReference type="Gene3D" id="1.10.510.10">
    <property type="entry name" value="Transferase(Phosphotransferase) domain 1"/>
    <property type="match status" value="1"/>
</dbReference>
<evidence type="ECO:0000256" key="3">
    <source>
        <dbReference type="ARBA" id="ARBA00022679"/>
    </source>
</evidence>
<dbReference type="CDD" id="cd05117">
    <property type="entry name" value="STKc_CAMK"/>
    <property type="match status" value="1"/>
</dbReference>
<dbReference type="InterPro" id="IPR017441">
    <property type="entry name" value="Protein_kinase_ATP_BS"/>
</dbReference>
<keyword evidence="4 9" id="KW-0547">Nucleotide-binding</keyword>
<comment type="similarity">
    <text evidence="8">Belongs to the protein kinase superfamily. Ser/Thr protein kinase family. CDPK subfamily.</text>
</comment>
<organism evidence="13">
    <name type="scientific">Attheya septentrionalis</name>
    <dbReference type="NCBI Taxonomy" id="420275"/>
    <lineage>
        <taxon>Eukaryota</taxon>
        <taxon>Sar</taxon>
        <taxon>Stramenopiles</taxon>
        <taxon>Ochrophyta</taxon>
        <taxon>Bacillariophyta</taxon>
        <taxon>Coscinodiscophyceae</taxon>
        <taxon>Chaetocerotophycidae</taxon>
        <taxon>Chaetocerotales</taxon>
        <taxon>Attheyaceae</taxon>
        <taxon>Attheya</taxon>
    </lineage>
</organism>
<dbReference type="Pfam" id="PF00069">
    <property type="entry name" value="Pkinase"/>
    <property type="match status" value="1"/>
</dbReference>
<feature type="domain" description="Protein kinase" evidence="11">
    <location>
        <begin position="116"/>
        <end position="377"/>
    </location>
</feature>
<evidence type="ECO:0000256" key="1">
    <source>
        <dbReference type="ARBA" id="ARBA00001946"/>
    </source>
</evidence>
<keyword evidence="3" id="KW-0808">Transferase</keyword>
<dbReference type="GO" id="GO:0004674">
    <property type="term" value="F:protein serine/threonine kinase activity"/>
    <property type="evidence" value="ECO:0007669"/>
    <property type="project" value="UniProtKB-KW"/>
</dbReference>
<dbReference type="GO" id="GO:0005524">
    <property type="term" value="F:ATP binding"/>
    <property type="evidence" value="ECO:0007669"/>
    <property type="project" value="UniProtKB-UniRule"/>
</dbReference>
<dbReference type="PANTHER" id="PTHR24349">
    <property type="entry name" value="SERINE/THREONINE-PROTEIN KINASE"/>
    <property type="match status" value="1"/>
</dbReference>
<dbReference type="InterPro" id="IPR050205">
    <property type="entry name" value="CDPK_Ser/Thr_kinases"/>
</dbReference>
<evidence type="ECO:0000256" key="10">
    <source>
        <dbReference type="SAM" id="MobiDB-lite"/>
    </source>
</evidence>
<accession>A0A7S2XM18</accession>
<evidence type="ECO:0000256" key="2">
    <source>
        <dbReference type="ARBA" id="ARBA00022527"/>
    </source>
</evidence>
<sequence length="568" mass="63926">MGNDSSTNSQPNASRKKKRGNHHRVEEASPNVAETKAASDQPTNSPTSEANRRDTVPLEKDEKDETKRQAPYKPVAHMEQSAASFGGANTKNNRGRNRMQDVMITDALTDVRIKYHINPKEVGHGHYGVVRKCMDRKSKEWFAIKSILKSKVGKVDVLKREIAILKEVKHPNIIKLIEVHEDAKYLHLVTELCTGGELFDRIIEKTQSEEGHFSERDAANLVKSILDAIAYCHDVKQIVHRDLKPENFLFQTKAEDAPVKIIDFGLSRHDNQNAGVMKTKVGTPYYVAPEVLNREYTKSCDIWSIGVITYILLCGYPPFYGDSDNEIFSSVRTGLFDFPSPDWDGISESAKDFICCLLKKDPSQRLSASEAMGHRWIKEKSDHVVVRIGHASRRSVTFTKFMGMQKLKKAALVHIATHLTQTELGSLGDIFHDMDKDNDGIMKLHELDVALAHGKFSSDLQADLQADLQLLREDLRLSHEDTLNWKDFLAAMMDKSIAMKEDKIRDAFEHFKKSDGNCLLLSDLVDIFGGEAQAREIIGDVDEDGDGRISYEEFHHMMAGSSVGVGDY</sequence>
<dbReference type="GO" id="GO:0005509">
    <property type="term" value="F:calcium ion binding"/>
    <property type="evidence" value="ECO:0007669"/>
    <property type="project" value="InterPro"/>
</dbReference>
<dbReference type="InterPro" id="IPR008271">
    <property type="entry name" value="Ser/Thr_kinase_AS"/>
</dbReference>
<dbReference type="InterPro" id="IPR011992">
    <property type="entry name" value="EF-hand-dom_pair"/>
</dbReference>
<comment type="cofactor">
    <cofactor evidence="1">
        <name>Mg(2+)</name>
        <dbReference type="ChEBI" id="CHEBI:18420"/>
    </cofactor>
</comment>
<dbReference type="InterPro" id="IPR002048">
    <property type="entry name" value="EF_hand_dom"/>
</dbReference>
<evidence type="ECO:0000256" key="4">
    <source>
        <dbReference type="ARBA" id="ARBA00022741"/>
    </source>
</evidence>
<keyword evidence="6" id="KW-0106">Calcium</keyword>
<dbReference type="FunFam" id="1.10.510.10:FF:000475">
    <property type="entry name" value="Calcium-dependent protein kinase 5"/>
    <property type="match status" value="1"/>
</dbReference>
<feature type="compositionally biased region" description="Polar residues" evidence="10">
    <location>
        <begin position="1"/>
        <end position="13"/>
    </location>
</feature>
<dbReference type="PROSITE" id="PS50011">
    <property type="entry name" value="PROTEIN_KINASE_DOM"/>
    <property type="match status" value="1"/>
</dbReference>
<gene>
    <name evidence="13" type="ORF">ASEP1449_LOCUS7471</name>
</gene>
<evidence type="ECO:0000256" key="7">
    <source>
        <dbReference type="ARBA" id="ARBA00022840"/>
    </source>
</evidence>
<dbReference type="PROSITE" id="PS00107">
    <property type="entry name" value="PROTEIN_KINASE_ATP"/>
    <property type="match status" value="1"/>
</dbReference>
<dbReference type="InterPro" id="IPR018247">
    <property type="entry name" value="EF_Hand_1_Ca_BS"/>
</dbReference>
<dbReference type="Gene3D" id="1.10.238.10">
    <property type="entry name" value="EF-hand"/>
    <property type="match status" value="2"/>
</dbReference>
<evidence type="ECO:0000259" key="12">
    <source>
        <dbReference type="PROSITE" id="PS50222"/>
    </source>
</evidence>
<evidence type="ECO:0000256" key="9">
    <source>
        <dbReference type="PROSITE-ProRule" id="PRU10141"/>
    </source>
</evidence>
<dbReference type="SMART" id="SM00054">
    <property type="entry name" value="EFh"/>
    <property type="match status" value="2"/>
</dbReference>
<evidence type="ECO:0000256" key="6">
    <source>
        <dbReference type="ARBA" id="ARBA00022837"/>
    </source>
</evidence>
<dbReference type="SUPFAM" id="SSF56112">
    <property type="entry name" value="Protein kinase-like (PK-like)"/>
    <property type="match status" value="1"/>
</dbReference>
<proteinExistence type="inferred from homology"/>
<keyword evidence="7 9" id="KW-0067">ATP-binding</keyword>
<evidence type="ECO:0000259" key="11">
    <source>
        <dbReference type="PROSITE" id="PS50011"/>
    </source>
</evidence>